<dbReference type="SUPFAM" id="SSF52266">
    <property type="entry name" value="SGNH hydrolase"/>
    <property type="match status" value="1"/>
</dbReference>
<accession>A0A844SQE9</accession>
<dbReference type="GO" id="GO:0016788">
    <property type="term" value="F:hydrolase activity, acting on ester bonds"/>
    <property type="evidence" value="ECO:0007669"/>
    <property type="project" value="UniProtKB-ARBA"/>
</dbReference>
<dbReference type="InterPro" id="IPR051532">
    <property type="entry name" value="Ester_Hydrolysis_Enzymes"/>
</dbReference>
<protein>
    <recommendedName>
        <fullName evidence="1">SGNH hydrolase-type esterase domain-containing protein</fullName>
    </recommendedName>
</protein>
<organism evidence="2 3">
    <name type="scientific">Bradyrhizobium pachyrhizi</name>
    <dbReference type="NCBI Taxonomy" id="280333"/>
    <lineage>
        <taxon>Bacteria</taxon>
        <taxon>Pseudomonadati</taxon>
        <taxon>Pseudomonadota</taxon>
        <taxon>Alphaproteobacteria</taxon>
        <taxon>Hyphomicrobiales</taxon>
        <taxon>Nitrobacteraceae</taxon>
        <taxon>Bradyrhizobium</taxon>
    </lineage>
</organism>
<dbReference type="Pfam" id="PF13472">
    <property type="entry name" value="Lipase_GDSL_2"/>
    <property type="match status" value="1"/>
</dbReference>
<evidence type="ECO:0000313" key="2">
    <source>
        <dbReference type="EMBL" id="MVT69363.1"/>
    </source>
</evidence>
<gene>
    <name evidence="2" type="ORF">GPL21_30155</name>
</gene>
<feature type="domain" description="SGNH hydrolase-type esterase" evidence="1">
    <location>
        <begin position="63"/>
        <end position="195"/>
    </location>
</feature>
<dbReference type="PANTHER" id="PTHR30383:SF29">
    <property type="entry name" value="SGNH HYDROLASE-TYPE ESTERASE DOMAIN-CONTAINING PROTEIN"/>
    <property type="match status" value="1"/>
</dbReference>
<comment type="caution">
    <text evidence="2">The sequence shown here is derived from an EMBL/GenBank/DDBJ whole genome shotgun (WGS) entry which is preliminary data.</text>
</comment>
<evidence type="ECO:0000259" key="1">
    <source>
        <dbReference type="Pfam" id="PF13472"/>
    </source>
</evidence>
<keyword evidence="3" id="KW-1185">Reference proteome</keyword>
<sequence length="210" mass="22317">MRRALPWVLAVTFLIGFVASFAELQRMRNRFGEVSQHAFHDHAAVREFMIRAALADAPAPIVVLGDSITEMAPLPRQLCGRPVINAGVGGQTIAEAKQLAGRVLQDQGAFLLVLAVGANDAGSPTAQRDFTDLIETVKSLSTRPLVAIAVAADEPTNRAIEAAAAARDVRFIDPHLPPGAKMADGIHFTAAAYRAWVPALEAAISAECTM</sequence>
<dbReference type="InterPro" id="IPR013830">
    <property type="entry name" value="SGNH_hydro"/>
</dbReference>
<dbReference type="Proteomes" id="UP000436468">
    <property type="component" value="Unassembled WGS sequence"/>
</dbReference>
<dbReference type="Gene3D" id="3.40.50.1110">
    <property type="entry name" value="SGNH hydrolase"/>
    <property type="match status" value="1"/>
</dbReference>
<dbReference type="PANTHER" id="PTHR30383">
    <property type="entry name" value="THIOESTERASE 1/PROTEASE 1/LYSOPHOSPHOLIPASE L1"/>
    <property type="match status" value="1"/>
</dbReference>
<dbReference type="InterPro" id="IPR036514">
    <property type="entry name" value="SGNH_hydro_sf"/>
</dbReference>
<evidence type="ECO:0000313" key="3">
    <source>
        <dbReference type="Proteomes" id="UP000436468"/>
    </source>
</evidence>
<dbReference type="AlphaFoldDB" id="A0A844SQE9"/>
<reference evidence="2 3" key="1">
    <citation type="submission" date="2019-12" db="EMBL/GenBank/DDBJ databases">
        <title>Draft genome sequences Bradyrhizobium cajani AMBPC1010, Bradyrhizobium pachyrhizi AMBPC1040 and Bradyrhizobium yuanmingense ALSPC3051, three plant growth promoting strains isolated from nodules of Cajanus cajan L. in Dominican Republic.</title>
        <authorList>
            <person name="Flores-Felix J.D."/>
            <person name="Araujo J."/>
            <person name="Diaz-Alcantara C."/>
            <person name="Gonzalez-Andres F."/>
            <person name="Velazquez E."/>
        </authorList>
    </citation>
    <scope>NUCLEOTIDE SEQUENCE [LARGE SCALE GENOMIC DNA]</scope>
    <source>
        <strain evidence="2 3">1040</strain>
    </source>
</reference>
<name>A0A844SQE9_9BRAD</name>
<proteinExistence type="predicted"/>
<dbReference type="EMBL" id="WQNF01000029">
    <property type="protein sequence ID" value="MVT69363.1"/>
    <property type="molecule type" value="Genomic_DNA"/>
</dbReference>